<keyword evidence="1" id="KW-0812">Transmembrane</keyword>
<keyword evidence="1" id="KW-1133">Transmembrane helix</keyword>
<protein>
    <submittedName>
        <fullName evidence="2">Uncharacterized protein</fullName>
    </submittedName>
</protein>
<keyword evidence="1" id="KW-0472">Membrane</keyword>
<dbReference type="OrthoDB" id="10449643at2759"/>
<gene>
    <name evidence="2" type="ORF">PAC_11781</name>
</gene>
<feature type="transmembrane region" description="Helical" evidence="1">
    <location>
        <begin position="110"/>
        <end position="136"/>
    </location>
</feature>
<evidence type="ECO:0000313" key="3">
    <source>
        <dbReference type="Proteomes" id="UP000184330"/>
    </source>
</evidence>
<evidence type="ECO:0000256" key="1">
    <source>
        <dbReference type="SAM" id="Phobius"/>
    </source>
</evidence>
<feature type="transmembrane region" description="Helical" evidence="1">
    <location>
        <begin position="7"/>
        <end position="27"/>
    </location>
</feature>
<feature type="transmembrane region" description="Helical" evidence="1">
    <location>
        <begin position="39"/>
        <end position="63"/>
    </location>
</feature>
<dbReference type="EMBL" id="FJOG01000019">
    <property type="protein sequence ID" value="CZR61884.1"/>
    <property type="molecule type" value="Genomic_DNA"/>
</dbReference>
<feature type="transmembrane region" description="Helical" evidence="1">
    <location>
        <begin position="75"/>
        <end position="98"/>
    </location>
</feature>
<sequence length="145" mass="15767">MLEIQLISRTAQITFAVSGIILLAFLIKDPDAIHLFSTLFSNWLLAAFSFGVIAPLFFTALILKSDLEGKLGTKGPLILFVIELMAFGVWFGTGIPLFLQAKGQGCLTSYGSLCVDMMVLVAFTIAEMLLTMVMFATRVKYMAGG</sequence>
<organism evidence="2 3">
    <name type="scientific">Phialocephala subalpina</name>
    <dbReference type="NCBI Taxonomy" id="576137"/>
    <lineage>
        <taxon>Eukaryota</taxon>
        <taxon>Fungi</taxon>
        <taxon>Dikarya</taxon>
        <taxon>Ascomycota</taxon>
        <taxon>Pezizomycotina</taxon>
        <taxon>Leotiomycetes</taxon>
        <taxon>Helotiales</taxon>
        <taxon>Mollisiaceae</taxon>
        <taxon>Phialocephala</taxon>
        <taxon>Phialocephala fortinii species complex</taxon>
    </lineage>
</organism>
<dbReference type="AlphaFoldDB" id="A0A1L7XA38"/>
<evidence type="ECO:0000313" key="2">
    <source>
        <dbReference type="EMBL" id="CZR61884.1"/>
    </source>
</evidence>
<accession>A0A1L7XA38</accession>
<keyword evidence="3" id="KW-1185">Reference proteome</keyword>
<reference evidence="2 3" key="1">
    <citation type="submission" date="2016-03" db="EMBL/GenBank/DDBJ databases">
        <authorList>
            <person name="Ploux O."/>
        </authorList>
    </citation>
    <scope>NUCLEOTIDE SEQUENCE [LARGE SCALE GENOMIC DNA]</scope>
    <source>
        <strain evidence="2 3">UAMH 11012</strain>
    </source>
</reference>
<proteinExistence type="predicted"/>
<name>A0A1L7XA38_9HELO</name>
<dbReference type="Proteomes" id="UP000184330">
    <property type="component" value="Unassembled WGS sequence"/>
</dbReference>